<feature type="compositionally biased region" description="Basic and acidic residues" evidence="1">
    <location>
        <begin position="143"/>
        <end position="161"/>
    </location>
</feature>
<feature type="region of interest" description="Disordered" evidence="1">
    <location>
        <begin position="1"/>
        <end position="110"/>
    </location>
</feature>
<evidence type="ECO:0000256" key="1">
    <source>
        <dbReference type="SAM" id="MobiDB-lite"/>
    </source>
</evidence>
<feature type="compositionally biased region" description="Basic and acidic residues" evidence="1">
    <location>
        <begin position="9"/>
        <end position="24"/>
    </location>
</feature>
<dbReference type="OrthoDB" id="5869075at2759"/>
<protein>
    <submittedName>
        <fullName evidence="2">Uncharacterized protein</fullName>
    </submittedName>
</protein>
<dbReference type="EMBL" id="LIAE01009485">
    <property type="protein sequence ID" value="PAV69586.1"/>
    <property type="molecule type" value="Genomic_DNA"/>
</dbReference>
<gene>
    <name evidence="2" type="ORF">WR25_02088</name>
</gene>
<name>A0A2A2K6F8_9BILA</name>
<sequence length="281" mass="31921">MASSLSSSRGRERSREKDPKEHRQFAFGSSTPRDLSHLSKIPPQLRKYDAKPEIDRTETPLRVYIQKARSLTREKNNAAAPPNNRQPMISPKKAKKRVDKDEISSEPDFIQDREEFIAEIRKKQAEIQESKKINEVKPVQAENKNKQERIATEESEARQNHAVEVSAPIGHERAAINIHEEGEEMAAENLKQEGNQQLISELADEFEDDEGGDKPKRKETLVKNLLRKVEGAVEESLPEATEILNDVQQTARATVVDVEKNVSELLNRASQVFDDSTKQPE</sequence>
<reference evidence="2 3" key="1">
    <citation type="journal article" date="2017" name="Curr. Biol.">
        <title>Genome architecture and evolution of a unichromosomal asexual nematode.</title>
        <authorList>
            <person name="Fradin H."/>
            <person name="Zegar C."/>
            <person name="Gutwein M."/>
            <person name="Lucas J."/>
            <person name="Kovtun M."/>
            <person name="Corcoran D."/>
            <person name="Baugh L.R."/>
            <person name="Kiontke K."/>
            <person name="Gunsalus K."/>
            <person name="Fitch D.H."/>
            <person name="Piano F."/>
        </authorList>
    </citation>
    <scope>NUCLEOTIDE SEQUENCE [LARGE SCALE GENOMIC DNA]</scope>
    <source>
        <strain evidence="2">PF1309</strain>
    </source>
</reference>
<feature type="compositionally biased region" description="Basic and acidic residues" evidence="1">
    <location>
        <begin position="46"/>
        <end position="59"/>
    </location>
</feature>
<feature type="region of interest" description="Disordered" evidence="1">
    <location>
        <begin position="138"/>
        <end position="170"/>
    </location>
</feature>
<proteinExistence type="predicted"/>
<evidence type="ECO:0000313" key="2">
    <source>
        <dbReference type="EMBL" id="PAV69586.1"/>
    </source>
</evidence>
<comment type="caution">
    <text evidence="2">The sequence shown here is derived from an EMBL/GenBank/DDBJ whole genome shotgun (WGS) entry which is preliminary data.</text>
</comment>
<accession>A0A2A2K6F8</accession>
<keyword evidence="3" id="KW-1185">Reference proteome</keyword>
<organism evidence="2 3">
    <name type="scientific">Diploscapter pachys</name>
    <dbReference type="NCBI Taxonomy" id="2018661"/>
    <lineage>
        <taxon>Eukaryota</taxon>
        <taxon>Metazoa</taxon>
        <taxon>Ecdysozoa</taxon>
        <taxon>Nematoda</taxon>
        <taxon>Chromadorea</taxon>
        <taxon>Rhabditida</taxon>
        <taxon>Rhabditina</taxon>
        <taxon>Rhabditomorpha</taxon>
        <taxon>Rhabditoidea</taxon>
        <taxon>Rhabditidae</taxon>
        <taxon>Diploscapter</taxon>
    </lineage>
</organism>
<dbReference type="AlphaFoldDB" id="A0A2A2K6F8"/>
<dbReference type="Proteomes" id="UP000218231">
    <property type="component" value="Unassembled WGS sequence"/>
</dbReference>
<evidence type="ECO:0000313" key="3">
    <source>
        <dbReference type="Proteomes" id="UP000218231"/>
    </source>
</evidence>